<evidence type="ECO:0000256" key="1">
    <source>
        <dbReference type="ARBA" id="ARBA00022801"/>
    </source>
</evidence>
<dbReference type="InterPro" id="IPR041999">
    <property type="entry name" value="Sortase_D_1"/>
</dbReference>
<proteinExistence type="predicted"/>
<dbReference type="SUPFAM" id="SSF63817">
    <property type="entry name" value="Sortase"/>
    <property type="match status" value="1"/>
</dbReference>
<sequence length="389" mass="42423">MSYHERGGHDGSPIARLVPSRVARKKLEREVQKRLRRKTPRGLRWAGWGLLMVGVVVLGRIPFFYLRSWYVGHHLASSALKAAPGRATKGEAVATATSWPTNVLSVMKIPSLGVTAPVLQGTQDAELNVGVGHLRASVMPGQDGTSILAAHDVTWFHRINELKPGAVIEVVDRHKTLIYHVTKSAVLHTGTPVYNSHNSSIVLEACYPLNALYLTPYRYLVWANLVSTRVNGKSASAIPPNTQYIPIGIPTAVKAQGLTLATNYIPMGTLTIQGNPTKAWRQSNAPLNAADATTELHFAMIHIAQADNPTWWHELAPNIPFSTIQPLVGVQVSYVGRADEIVHVAKLRVVETDLNVQAQIGGNVYEIRLAVTSHQNRQYIAGLSVTPSA</sequence>
<dbReference type="CDD" id="cd05828">
    <property type="entry name" value="Sortase_D_1"/>
    <property type="match status" value="1"/>
</dbReference>
<keyword evidence="1" id="KW-0378">Hydrolase</keyword>
<feature type="active site" description="Proton donor/acceptor" evidence="2">
    <location>
        <position position="151"/>
    </location>
</feature>
<evidence type="ECO:0000313" key="5">
    <source>
        <dbReference type="Proteomes" id="UP000533476"/>
    </source>
</evidence>
<name>A0A7Y0Q3Z9_9FIRM</name>
<dbReference type="Proteomes" id="UP000533476">
    <property type="component" value="Unassembled WGS sequence"/>
</dbReference>
<dbReference type="InterPro" id="IPR005754">
    <property type="entry name" value="Sortase"/>
</dbReference>
<keyword evidence="3" id="KW-0472">Membrane</keyword>
<dbReference type="Pfam" id="PF04203">
    <property type="entry name" value="Sortase"/>
    <property type="match status" value="1"/>
</dbReference>
<dbReference type="GO" id="GO:0016787">
    <property type="term" value="F:hydrolase activity"/>
    <property type="evidence" value="ECO:0007669"/>
    <property type="project" value="UniProtKB-KW"/>
</dbReference>
<gene>
    <name evidence="4" type="ORF">HIJ39_16325</name>
</gene>
<dbReference type="AlphaFoldDB" id="A0A7Y0Q3Z9"/>
<organism evidence="4 5">
    <name type="scientific">Sulfobacillus harzensis</name>
    <dbReference type="NCBI Taxonomy" id="2729629"/>
    <lineage>
        <taxon>Bacteria</taxon>
        <taxon>Bacillati</taxon>
        <taxon>Bacillota</taxon>
        <taxon>Clostridia</taxon>
        <taxon>Eubacteriales</taxon>
        <taxon>Clostridiales Family XVII. Incertae Sedis</taxon>
        <taxon>Sulfobacillus</taxon>
    </lineage>
</organism>
<reference evidence="4 5" key="1">
    <citation type="submission" date="2020-04" db="EMBL/GenBank/DDBJ databases">
        <authorList>
            <person name="Zhang R."/>
            <person name="Schippers A."/>
        </authorList>
    </citation>
    <scope>NUCLEOTIDE SEQUENCE [LARGE SCALE GENOMIC DNA]</scope>
    <source>
        <strain evidence="4 5">DSM 109850</strain>
    </source>
</reference>
<protein>
    <submittedName>
        <fullName evidence="4">Class D sortase</fullName>
    </submittedName>
</protein>
<keyword evidence="5" id="KW-1185">Reference proteome</keyword>
<dbReference type="Gene3D" id="2.40.260.10">
    <property type="entry name" value="Sortase"/>
    <property type="match status" value="1"/>
</dbReference>
<dbReference type="NCBIfam" id="TIGR01076">
    <property type="entry name" value="sortase_fam"/>
    <property type="match status" value="1"/>
</dbReference>
<evidence type="ECO:0000256" key="3">
    <source>
        <dbReference type="SAM" id="Phobius"/>
    </source>
</evidence>
<accession>A0A7Y0Q3Z9</accession>
<dbReference type="InterPro" id="IPR023365">
    <property type="entry name" value="Sortase_dom-sf"/>
</dbReference>
<dbReference type="EMBL" id="JABBVZ010000072">
    <property type="protein sequence ID" value="NMP23900.1"/>
    <property type="molecule type" value="Genomic_DNA"/>
</dbReference>
<evidence type="ECO:0000313" key="4">
    <source>
        <dbReference type="EMBL" id="NMP23900.1"/>
    </source>
</evidence>
<keyword evidence="3" id="KW-0812">Transmembrane</keyword>
<dbReference type="RefSeq" id="WP_169101564.1">
    <property type="nucleotide sequence ID" value="NZ_JABBVZ010000072.1"/>
</dbReference>
<feature type="active site" description="Acyl-thioester intermediate" evidence="2">
    <location>
        <position position="206"/>
    </location>
</feature>
<comment type="caution">
    <text evidence="4">The sequence shown here is derived from an EMBL/GenBank/DDBJ whole genome shotgun (WGS) entry which is preliminary data.</text>
</comment>
<feature type="transmembrane region" description="Helical" evidence="3">
    <location>
        <begin position="43"/>
        <end position="65"/>
    </location>
</feature>
<keyword evidence="3" id="KW-1133">Transmembrane helix</keyword>
<evidence type="ECO:0000256" key="2">
    <source>
        <dbReference type="PIRSR" id="PIRSR605754-1"/>
    </source>
</evidence>